<evidence type="ECO:0000256" key="1">
    <source>
        <dbReference type="ARBA" id="ARBA00010617"/>
    </source>
</evidence>
<comment type="similarity">
    <text evidence="1 2">Belongs to the cytochrome P450 family.</text>
</comment>
<evidence type="ECO:0000313" key="3">
    <source>
        <dbReference type="EMBL" id="BCT74384.1"/>
    </source>
</evidence>
<proteinExistence type="inferred from homology"/>
<dbReference type="Proteomes" id="UP001319861">
    <property type="component" value="Chromosome"/>
</dbReference>
<accession>A0ABM7PQB3</accession>
<dbReference type="InterPro" id="IPR036396">
    <property type="entry name" value="Cyt_P450_sf"/>
</dbReference>
<protein>
    <submittedName>
        <fullName evidence="3">Cytochrome P450</fullName>
    </submittedName>
</protein>
<name>A0ABM7PQB3_SINCY</name>
<dbReference type="SUPFAM" id="SSF48264">
    <property type="entry name" value="Cytochrome P450"/>
    <property type="match status" value="1"/>
</dbReference>
<dbReference type="CDD" id="cd11037">
    <property type="entry name" value="CYP199A2-like"/>
    <property type="match status" value="1"/>
</dbReference>
<gene>
    <name evidence="3" type="ORF">SCMU_02260</name>
</gene>
<keyword evidence="2" id="KW-0560">Oxidoreductase</keyword>
<dbReference type="InterPro" id="IPR002397">
    <property type="entry name" value="Cyt_P450_B"/>
</dbReference>
<dbReference type="InterPro" id="IPR001128">
    <property type="entry name" value="Cyt_P450"/>
</dbReference>
<dbReference type="PROSITE" id="PS00086">
    <property type="entry name" value="CYTOCHROME_P450"/>
    <property type="match status" value="1"/>
</dbReference>
<dbReference type="PANTHER" id="PTHR46696:SF1">
    <property type="entry name" value="CYTOCHROME P450 YJIB-RELATED"/>
    <property type="match status" value="1"/>
</dbReference>
<dbReference type="PRINTS" id="PR00385">
    <property type="entry name" value="P450"/>
</dbReference>
<keyword evidence="4" id="KW-1185">Reference proteome</keyword>
<keyword evidence="2" id="KW-0503">Monooxygenase</keyword>
<evidence type="ECO:0000313" key="4">
    <source>
        <dbReference type="Proteomes" id="UP001319861"/>
    </source>
</evidence>
<sequence length="408" mass="44783">MTVLTHREAPVLDVDPFSPENLLNRYALHETMRETGPVVYLPAYGVYAVTHFEPVRDILRDFETYCSSGGVGPTDIRKEAEWRPAGILESDPPTHTAMRRGLSKVIHPGSVRGLASAFAPPARELVERLVAAGTFDAVTDLAQVYPLRVFPDAVGIPDSGRENLLPYGAMAFNAFGPRNEIYHRAFENAESVTAWVEWACSRGSLLPGGFGEKIWEQAELGNITPSEASLLVRALLSAGVDSTIGAIGNTILCLAREPEQWERLRREPHLAKFAVDEALRLESPFQMFHRTATVASEVAGVHIPADSKILLFMGAANRDPRRWGDTAETFDLDRSAAGHVAFGMGLHQCVGQPIARLEMELVLKALIDRAETLELNGEPVEELHNTLHFYRSVPLRVSAAAETGSTKE</sequence>
<dbReference type="RefSeq" id="WP_229231131.1">
    <property type="nucleotide sequence ID" value="NZ_AP024525.1"/>
</dbReference>
<reference evidence="3 4" key="1">
    <citation type="journal article" date="2021" name="J. Biosci. Bioeng.">
        <title>Identification and characterization of a chc gene cluster responsible for the aromatization pathway of cyclohexanecarboxylate degradation in Sinomonas cyclohexanicum ATCC 51369.</title>
        <authorList>
            <person name="Yamamoto T."/>
            <person name="Hasegawa Y."/>
            <person name="Lau P.C.K."/>
            <person name="Iwaki H."/>
        </authorList>
    </citation>
    <scope>NUCLEOTIDE SEQUENCE [LARGE SCALE GENOMIC DNA]</scope>
    <source>
        <strain evidence="3 4">ATCC 51369</strain>
    </source>
</reference>
<evidence type="ECO:0000256" key="2">
    <source>
        <dbReference type="RuleBase" id="RU000461"/>
    </source>
</evidence>
<keyword evidence="2" id="KW-0408">Iron</keyword>
<dbReference type="PANTHER" id="PTHR46696">
    <property type="entry name" value="P450, PUTATIVE (EUROFUNG)-RELATED"/>
    <property type="match status" value="1"/>
</dbReference>
<organism evidence="3 4">
    <name type="scientific">Sinomonas cyclohexanicum</name>
    <name type="common">Corynebacterium cyclohexanicum</name>
    <dbReference type="NCBI Taxonomy" id="322009"/>
    <lineage>
        <taxon>Bacteria</taxon>
        <taxon>Bacillati</taxon>
        <taxon>Actinomycetota</taxon>
        <taxon>Actinomycetes</taxon>
        <taxon>Micrococcales</taxon>
        <taxon>Micrococcaceae</taxon>
        <taxon>Sinomonas</taxon>
    </lineage>
</organism>
<dbReference type="Pfam" id="PF00067">
    <property type="entry name" value="p450"/>
    <property type="match status" value="1"/>
</dbReference>
<dbReference type="Gene3D" id="1.10.630.10">
    <property type="entry name" value="Cytochrome P450"/>
    <property type="match status" value="1"/>
</dbReference>
<keyword evidence="2" id="KW-0349">Heme</keyword>
<dbReference type="PRINTS" id="PR00359">
    <property type="entry name" value="BP450"/>
</dbReference>
<keyword evidence="2" id="KW-0479">Metal-binding</keyword>
<dbReference type="InterPro" id="IPR017972">
    <property type="entry name" value="Cyt_P450_CS"/>
</dbReference>
<dbReference type="EMBL" id="AP024525">
    <property type="protein sequence ID" value="BCT74384.1"/>
    <property type="molecule type" value="Genomic_DNA"/>
</dbReference>